<dbReference type="OrthoDB" id="7225705at2"/>
<proteinExistence type="predicted"/>
<accession>A0A149V6S0</accession>
<evidence type="ECO:0000313" key="2">
    <source>
        <dbReference type="Proteomes" id="UP000075462"/>
    </source>
</evidence>
<comment type="caution">
    <text evidence="1">The sequence shown here is derived from an EMBL/GenBank/DDBJ whole genome shotgun (WGS) entry which is preliminary data.</text>
</comment>
<sequence>MRASGALYTLFRSGAILERHVAAAEMWARDYETGILGARDPEAGRSGGKSDIEYALLSRAAAVTRCRAVEYTLGKVSMRFMIAMMIDGLSVNQMEQQMKKDRKKIAGAIELLLEQLVELYDNLPGRAMR</sequence>
<dbReference type="EMBL" id="LIAA01000077">
    <property type="protein sequence ID" value="KXV75874.1"/>
    <property type="molecule type" value="Genomic_DNA"/>
</dbReference>
<organism evidence="1 2">
    <name type="scientific">Acetobacter cerevisiae</name>
    <dbReference type="NCBI Taxonomy" id="178900"/>
    <lineage>
        <taxon>Bacteria</taxon>
        <taxon>Pseudomonadati</taxon>
        <taxon>Pseudomonadota</taxon>
        <taxon>Alphaproteobacteria</taxon>
        <taxon>Acetobacterales</taxon>
        <taxon>Acetobacteraceae</taxon>
        <taxon>Acetobacter</taxon>
    </lineage>
</organism>
<name>A0A149V6S0_9PROT</name>
<gene>
    <name evidence="1" type="ORF">AD954_14020</name>
</gene>
<evidence type="ECO:0000313" key="1">
    <source>
        <dbReference type="EMBL" id="KXV75874.1"/>
    </source>
</evidence>
<dbReference type="PATRIC" id="fig|178900.7.peg.2906"/>
<dbReference type="AlphaFoldDB" id="A0A149V6S0"/>
<protein>
    <submittedName>
        <fullName evidence="1">Uncharacterized protein</fullName>
    </submittedName>
</protein>
<dbReference type="Proteomes" id="UP000075462">
    <property type="component" value="Unassembled WGS sequence"/>
</dbReference>
<reference evidence="1 2" key="1">
    <citation type="submission" date="2015-06" db="EMBL/GenBank/DDBJ databases">
        <title>Improved classification and identification of acetic acid bacteria using matrix-assisted laser desorption/ionization time-of-flight mass spectrometry; Gluconobacter nephelii and Gluconobacter uchimurae are later heterotypic synonyms of Gluconobacter japonicus and Gluconobacter oxydans, respectively.</title>
        <authorList>
            <person name="Li L."/>
            <person name="Cleenwerck I."/>
            <person name="De Vuyst L."/>
            <person name="Vandamme P."/>
        </authorList>
    </citation>
    <scope>NUCLEOTIDE SEQUENCE [LARGE SCALE GENOMIC DNA]</scope>
    <source>
        <strain evidence="1 2">LMG 1545</strain>
    </source>
</reference>